<dbReference type="NCBIfam" id="TIGR00738">
    <property type="entry name" value="rrf2_super"/>
    <property type="match status" value="1"/>
</dbReference>
<dbReference type="EMBL" id="CAXAMM010022914">
    <property type="protein sequence ID" value="CAK9052768.1"/>
    <property type="molecule type" value="Genomic_DNA"/>
</dbReference>
<accession>A0ABP0MMQ5</accession>
<dbReference type="PANTHER" id="PTHR33221:SF15">
    <property type="entry name" value="HTH-TYPE TRANSCRIPTIONAL REGULATOR YWGB-RELATED"/>
    <property type="match status" value="1"/>
</dbReference>
<dbReference type="InterPro" id="IPR030489">
    <property type="entry name" value="TR_Rrf2-type_CS"/>
</dbReference>
<evidence type="ECO:0000313" key="2">
    <source>
        <dbReference type="Proteomes" id="UP001642464"/>
    </source>
</evidence>
<dbReference type="InterPro" id="IPR000944">
    <property type="entry name" value="Tscrpt_reg_Rrf2"/>
</dbReference>
<organism evidence="1 2">
    <name type="scientific">Durusdinium trenchii</name>
    <dbReference type="NCBI Taxonomy" id="1381693"/>
    <lineage>
        <taxon>Eukaryota</taxon>
        <taxon>Sar</taxon>
        <taxon>Alveolata</taxon>
        <taxon>Dinophyceae</taxon>
        <taxon>Suessiales</taxon>
        <taxon>Symbiodiniaceae</taxon>
        <taxon>Durusdinium</taxon>
    </lineage>
</organism>
<dbReference type="InterPro" id="IPR036388">
    <property type="entry name" value="WH-like_DNA-bd_sf"/>
</dbReference>
<sequence>MLELAANYNSADPVRVREIAEHHDIPPRFLVQILLQLKATGLINSTRGASGGYRLNYPPREVTLAQVMQAIDGDSDQPEVTAESAAMQVLYQTWNEAAEAQREVLEAITFAELLEQARSKDADMYYI</sequence>
<keyword evidence="2" id="KW-1185">Reference proteome</keyword>
<gene>
    <name evidence="1" type="ORF">SCF082_LOCUS28839</name>
</gene>
<reference evidence="1 2" key="1">
    <citation type="submission" date="2024-02" db="EMBL/GenBank/DDBJ databases">
        <authorList>
            <person name="Chen Y."/>
            <person name="Shah S."/>
            <person name="Dougan E. K."/>
            <person name="Thang M."/>
            <person name="Chan C."/>
        </authorList>
    </citation>
    <scope>NUCLEOTIDE SEQUENCE [LARGE SCALE GENOMIC DNA]</scope>
</reference>
<protein>
    <submittedName>
        <fullName evidence="1">HTH-type transcriptional regulator rrf2-like</fullName>
    </submittedName>
</protein>
<comment type="caution">
    <text evidence="1">The sequence shown here is derived from an EMBL/GenBank/DDBJ whole genome shotgun (WGS) entry which is preliminary data.</text>
</comment>
<dbReference type="Proteomes" id="UP001642464">
    <property type="component" value="Unassembled WGS sequence"/>
</dbReference>
<dbReference type="PROSITE" id="PS51197">
    <property type="entry name" value="HTH_RRF2_2"/>
    <property type="match status" value="1"/>
</dbReference>
<dbReference type="SUPFAM" id="SSF46785">
    <property type="entry name" value="Winged helix' DNA-binding domain"/>
    <property type="match status" value="1"/>
</dbReference>
<dbReference type="PROSITE" id="PS01332">
    <property type="entry name" value="HTH_RRF2_1"/>
    <property type="match status" value="1"/>
</dbReference>
<dbReference type="Gene3D" id="1.10.10.10">
    <property type="entry name" value="Winged helix-like DNA-binding domain superfamily/Winged helix DNA-binding domain"/>
    <property type="match status" value="1"/>
</dbReference>
<evidence type="ECO:0000313" key="1">
    <source>
        <dbReference type="EMBL" id="CAK9052768.1"/>
    </source>
</evidence>
<dbReference type="PANTHER" id="PTHR33221">
    <property type="entry name" value="WINGED HELIX-TURN-HELIX TRANSCRIPTIONAL REGULATOR, RRF2 FAMILY"/>
    <property type="match status" value="1"/>
</dbReference>
<dbReference type="Pfam" id="PF02082">
    <property type="entry name" value="Rrf2"/>
    <property type="match status" value="1"/>
</dbReference>
<dbReference type="InterPro" id="IPR036390">
    <property type="entry name" value="WH_DNA-bd_sf"/>
</dbReference>
<name>A0ABP0MMQ5_9DINO</name>
<proteinExistence type="predicted"/>